<proteinExistence type="predicted"/>
<dbReference type="InterPro" id="IPR000504">
    <property type="entry name" value="RRM_dom"/>
</dbReference>
<evidence type="ECO:0000256" key="1">
    <source>
        <dbReference type="ARBA" id="ARBA00022737"/>
    </source>
</evidence>
<dbReference type="Pfam" id="PF00076">
    <property type="entry name" value="RRM_1"/>
    <property type="match status" value="1"/>
</dbReference>
<dbReference type="PROSITE" id="PS50102">
    <property type="entry name" value="RRM"/>
    <property type="match status" value="2"/>
</dbReference>
<sequence length="288" mass="32903">MGNLPFKTKVTEVKEIAEQYGTLARITMPANERNRPAGFANVEFEDEDNARRFCEAIKSGIVVDGRKTFGRLVEKHLQGQNQPPDSNSKLFLGRFPRKPTVQEIEAMFQELQVQSGLGDISIRSNHRGYFAHVQFTTKEAAEEAMKAHRSMPLSLDGQILYVSYSDLNNKKNPDPPSHVLHFRGHIKEDELKQLLKPHLPNIKNIRYARSFRDDSSQCGFIICADTPSATNILNTYRGKLGLWYAQDYIERPPPSRELDKPNERRRSSYGGDWGGGQRNEFFHAHEDD</sequence>
<dbReference type="InterPro" id="IPR035979">
    <property type="entry name" value="RBD_domain_sf"/>
</dbReference>
<feature type="domain" description="RRM" evidence="5">
    <location>
        <begin position="88"/>
        <end position="167"/>
    </location>
</feature>
<evidence type="ECO:0000256" key="4">
    <source>
        <dbReference type="SAM" id="MobiDB-lite"/>
    </source>
</evidence>
<organism evidence="6 7">
    <name type="scientific">Marasmius tenuissimus</name>
    <dbReference type="NCBI Taxonomy" id="585030"/>
    <lineage>
        <taxon>Eukaryota</taxon>
        <taxon>Fungi</taxon>
        <taxon>Dikarya</taxon>
        <taxon>Basidiomycota</taxon>
        <taxon>Agaricomycotina</taxon>
        <taxon>Agaricomycetes</taxon>
        <taxon>Agaricomycetidae</taxon>
        <taxon>Agaricales</taxon>
        <taxon>Marasmiineae</taxon>
        <taxon>Marasmiaceae</taxon>
        <taxon>Marasmius</taxon>
    </lineage>
</organism>
<name>A0ABR2ZGC4_9AGAR</name>
<dbReference type="PANTHER" id="PTHR24012">
    <property type="entry name" value="RNA BINDING PROTEIN"/>
    <property type="match status" value="1"/>
</dbReference>
<keyword evidence="7" id="KW-1185">Reference proteome</keyword>
<feature type="compositionally biased region" description="Basic and acidic residues" evidence="4">
    <location>
        <begin position="252"/>
        <end position="266"/>
    </location>
</feature>
<comment type="caution">
    <text evidence="6">The sequence shown here is derived from an EMBL/GenBank/DDBJ whole genome shotgun (WGS) entry which is preliminary data.</text>
</comment>
<dbReference type="EMBL" id="JBBXMP010000206">
    <property type="protein sequence ID" value="KAL0059808.1"/>
    <property type="molecule type" value="Genomic_DNA"/>
</dbReference>
<protein>
    <recommendedName>
        <fullName evidence="5">RRM domain-containing protein</fullName>
    </recommendedName>
</protein>
<dbReference type="SMART" id="SM00360">
    <property type="entry name" value="RRM"/>
    <property type="match status" value="2"/>
</dbReference>
<keyword evidence="2 3" id="KW-0694">RNA-binding</keyword>
<evidence type="ECO:0000259" key="5">
    <source>
        <dbReference type="PROSITE" id="PS50102"/>
    </source>
</evidence>
<keyword evidence="1" id="KW-0677">Repeat</keyword>
<evidence type="ECO:0000313" key="7">
    <source>
        <dbReference type="Proteomes" id="UP001437256"/>
    </source>
</evidence>
<gene>
    <name evidence="6" type="ORF">AAF712_013449</name>
</gene>
<feature type="region of interest" description="Disordered" evidence="4">
    <location>
        <begin position="252"/>
        <end position="288"/>
    </location>
</feature>
<evidence type="ECO:0000256" key="3">
    <source>
        <dbReference type="PROSITE-ProRule" id="PRU00176"/>
    </source>
</evidence>
<feature type="domain" description="RRM" evidence="5">
    <location>
        <begin position="1"/>
        <end position="80"/>
    </location>
</feature>
<dbReference type="SUPFAM" id="SSF54928">
    <property type="entry name" value="RNA-binding domain, RBD"/>
    <property type="match status" value="2"/>
</dbReference>
<accession>A0ABR2ZGC4</accession>
<evidence type="ECO:0000313" key="6">
    <source>
        <dbReference type="EMBL" id="KAL0059808.1"/>
    </source>
</evidence>
<dbReference type="CDD" id="cd00590">
    <property type="entry name" value="RRM_SF"/>
    <property type="match status" value="2"/>
</dbReference>
<reference evidence="6 7" key="1">
    <citation type="submission" date="2024-05" db="EMBL/GenBank/DDBJ databases">
        <title>A draft genome resource for the thread blight pathogen Marasmius tenuissimus strain MS-2.</title>
        <authorList>
            <person name="Yulfo-Soto G.E."/>
            <person name="Baruah I.K."/>
            <person name="Amoako-Attah I."/>
            <person name="Bukari Y."/>
            <person name="Meinhardt L.W."/>
            <person name="Bailey B.A."/>
            <person name="Cohen S.P."/>
        </authorList>
    </citation>
    <scope>NUCLEOTIDE SEQUENCE [LARGE SCALE GENOMIC DNA]</scope>
    <source>
        <strain evidence="6 7">MS-2</strain>
    </source>
</reference>
<dbReference type="InterPro" id="IPR012677">
    <property type="entry name" value="Nucleotide-bd_a/b_plait_sf"/>
</dbReference>
<dbReference type="Proteomes" id="UP001437256">
    <property type="component" value="Unassembled WGS sequence"/>
</dbReference>
<dbReference type="Gene3D" id="3.30.70.330">
    <property type="match status" value="2"/>
</dbReference>
<evidence type="ECO:0000256" key="2">
    <source>
        <dbReference type="ARBA" id="ARBA00022884"/>
    </source>
</evidence>